<dbReference type="Proteomes" id="UP000225108">
    <property type="component" value="Unassembled WGS sequence"/>
</dbReference>
<protein>
    <submittedName>
        <fullName evidence="1">Transposase</fullName>
    </submittedName>
</protein>
<organism evidence="1 2">
    <name type="scientific">Williamsia marianensis</name>
    <dbReference type="NCBI Taxonomy" id="85044"/>
    <lineage>
        <taxon>Bacteria</taxon>
        <taxon>Bacillati</taxon>
        <taxon>Actinomycetota</taxon>
        <taxon>Actinomycetes</taxon>
        <taxon>Mycobacteriales</taxon>
        <taxon>Nocardiaceae</taxon>
        <taxon>Williamsia</taxon>
    </lineage>
</organism>
<accession>A0A2G3PM53</accession>
<evidence type="ECO:0000313" key="1">
    <source>
        <dbReference type="EMBL" id="PHV66895.1"/>
    </source>
</evidence>
<comment type="caution">
    <text evidence="1">The sequence shown here is derived from an EMBL/GenBank/DDBJ whole genome shotgun (WGS) entry which is preliminary data.</text>
</comment>
<evidence type="ECO:0000313" key="2">
    <source>
        <dbReference type="Proteomes" id="UP000225108"/>
    </source>
</evidence>
<gene>
    <name evidence="1" type="ORF">CSW57_11640</name>
</gene>
<dbReference type="AlphaFoldDB" id="A0A2G3PM53"/>
<dbReference type="EMBL" id="PEBD01000008">
    <property type="protein sequence ID" value="PHV66895.1"/>
    <property type="molecule type" value="Genomic_DNA"/>
</dbReference>
<reference evidence="1 2" key="1">
    <citation type="submission" date="2017-10" db="EMBL/GenBank/DDBJ databases">
        <title>The draft genome sequence of Williamsia sp. BULT 1.1 isolated from the semi-arid grassland soils from South Africa.</title>
        <authorList>
            <person name="Kabwe M.H."/>
            <person name="Govender N."/>
            <person name="Mutseka Lunga P."/>
            <person name="Vikram S."/>
            <person name="Makhalanyane T.P."/>
        </authorList>
    </citation>
    <scope>NUCLEOTIDE SEQUENCE [LARGE SCALE GENOMIC DNA]</scope>
    <source>
        <strain evidence="1 2">BULT 1.1</strain>
    </source>
</reference>
<proteinExistence type="predicted"/>
<name>A0A2G3PM53_WILMA</name>
<sequence length="380" mass="42458">MTFSGTVEVDHHQFVVGSPSAETYEPAVTGSVMEVGPNFVTIMTGVAYGPVSLTVEVLDGQPDDFDNSSEWEMVEEATVKVSKPIRVITLDGDYVPDFPKLPIIRGLNTFRVSARGRDAKWDMTVDEPTEWYLMQIWKATQPAVMRRLHKTDAAWSDEIVTHKTRNWWDPDPAMDASMHIKYGYEQMAIWAKQQAIDWGGRPPTDKLRGVAYAKEFAGHDRMLVDAMARARAPKLRKIAAWAARRAYTIADIADIEWIRDGLAALDNGTPLPPPFERPAEYERVWDAFNADSRIKLWTTTDSGDRIPVVAAQHAVNALIEASREKPLAAAIGALRTAALTGGSDYVQLIADVRREFFPKLAPADHYERWIGYTVDDVPSG</sequence>